<dbReference type="GeneID" id="27691635"/>
<keyword evidence="1" id="KW-1133">Transmembrane helix</keyword>
<dbReference type="Proteomes" id="UP000053201">
    <property type="component" value="Unassembled WGS sequence"/>
</dbReference>
<reference evidence="2 3" key="1">
    <citation type="submission" date="2009-08" db="EMBL/GenBank/DDBJ databases">
        <title>The Genome Sequence of Spizellomyces punctatus strain DAOM BR117.</title>
        <authorList>
            <consortium name="The Broad Institute Genome Sequencing Platform"/>
            <person name="Russ C."/>
            <person name="Cuomo C."/>
            <person name="Shea T."/>
            <person name="Young S.K."/>
            <person name="Zeng Q."/>
            <person name="Koehrsen M."/>
            <person name="Haas B."/>
            <person name="Borodovsky M."/>
            <person name="Guigo R."/>
            <person name="Alvarado L."/>
            <person name="Berlin A."/>
            <person name="Bochicchio J."/>
            <person name="Borenstein D."/>
            <person name="Chapman S."/>
            <person name="Chen Z."/>
            <person name="Engels R."/>
            <person name="Freedman E."/>
            <person name="Gellesch M."/>
            <person name="Goldberg J."/>
            <person name="Griggs A."/>
            <person name="Gujja S."/>
            <person name="Heiman D."/>
            <person name="Hepburn T."/>
            <person name="Howarth C."/>
            <person name="Jen D."/>
            <person name="Larson L."/>
            <person name="Lewis B."/>
            <person name="Mehta T."/>
            <person name="Park D."/>
            <person name="Pearson M."/>
            <person name="Roberts A."/>
            <person name="Saif S."/>
            <person name="Shenoy N."/>
            <person name="Sisk P."/>
            <person name="Stolte C."/>
            <person name="Sykes S."/>
            <person name="Thomson T."/>
            <person name="Walk T."/>
            <person name="White J."/>
            <person name="Yandava C."/>
            <person name="Burger G."/>
            <person name="Gray M.W."/>
            <person name="Holland P.W.H."/>
            <person name="King N."/>
            <person name="Lang F.B.F."/>
            <person name="Roger A.J."/>
            <person name="Ruiz-Trillo I."/>
            <person name="Lander E."/>
            <person name="Nusbaum C."/>
        </authorList>
    </citation>
    <scope>NUCLEOTIDE SEQUENCE [LARGE SCALE GENOMIC DNA]</scope>
    <source>
        <strain evidence="2 3">DAOM BR117</strain>
    </source>
</reference>
<dbReference type="OrthoDB" id="2108835at2759"/>
<dbReference type="VEuPathDB" id="FungiDB:SPPG_08472"/>
<evidence type="ECO:0000256" key="1">
    <source>
        <dbReference type="SAM" id="Phobius"/>
    </source>
</evidence>
<evidence type="ECO:0000313" key="3">
    <source>
        <dbReference type="Proteomes" id="UP000053201"/>
    </source>
</evidence>
<organism evidence="2 3">
    <name type="scientific">Spizellomyces punctatus (strain DAOM BR117)</name>
    <dbReference type="NCBI Taxonomy" id="645134"/>
    <lineage>
        <taxon>Eukaryota</taxon>
        <taxon>Fungi</taxon>
        <taxon>Fungi incertae sedis</taxon>
        <taxon>Chytridiomycota</taxon>
        <taxon>Chytridiomycota incertae sedis</taxon>
        <taxon>Chytridiomycetes</taxon>
        <taxon>Spizellomycetales</taxon>
        <taxon>Spizellomycetaceae</taxon>
        <taxon>Spizellomyces</taxon>
    </lineage>
</organism>
<dbReference type="AlphaFoldDB" id="A0A0L0H558"/>
<keyword evidence="1" id="KW-0472">Membrane</keyword>
<keyword evidence="3" id="KW-1185">Reference proteome</keyword>
<evidence type="ECO:0000313" key="2">
    <source>
        <dbReference type="EMBL" id="KNC96084.1"/>
    </source>
</evidence>
<dbReference type="EMBL" id="KQ257471">
    <property type="protein sequence ID" value="KNC96084.1"/>
    <property type="molecule type" value="Genomic_DNA"/>
</dbReference>
<name>A0A0L0H558_SPIPD</name>
<accession>A0A0L0H558</accession>
<keyword evidence="1" id="KW-0812">Transmembrane</keyword>
<dbReference type="InParanoid" id="A0A0L0H558"/>
<proteinExistence type="predicted"/>
<dbReference type="RefSeq" id="XP_016604124.1">
    <property type="nucleotide sequence ID" value="XM_016756627.1"/>
</dbReference>
<protein>
    <submittedName>
        <fullName evidence="2">Uncharacterized protein</fullName>
    </submittedName>
</protein>
<feature type="transmembrane region" description="Helical" evidence="1">
    <location>
        <begin position="81"/>
        <end position="98"/>
    </location>
</feature>
<gene>
    <name evidence="2" type="ORF">SPPG_08472</name>
</gene>
<sequence>MLGVKRVEDICQAAAALGLVAYGNYLFGQSGSISVGGGAYLFLGLAFYYVSNHYPSTKGSNVVNYAGGTKGFHALNASPRAVLMCAILALTVISAEIHRRLDIIKIRHVEIRDAIGHKPEASPLSCRPIAQLVGRRYDAIYRNSTYFDPGASLACEPAGCPCLQGVARRRGTPRCHLYRQYDRPFDPSKTGLYVAEYWFKCGVNGKGKDLVFSSTVSRILHVRDRPSLQLRSLGVDQITVAFPEAVARDNKGDLRFSVAPTALGGLDPSSFQSRVVDGNGITLANIIIDDVHVGAPMTEAALHATNQDTSKATFILHLRLPEYTIPINQWPVNATLEMWPSPRACFDAQYPFAPCSPKQVRISIFPPPIARAWLKHRVDAVTLVARFAFSGTFITKTGRQMALAESFSVTLAQQTAGFFWNSRTVRTTLDILWLRHATLPTAPGADFTKEEIEYDIAIHLPREKYNTGDKLILAVRENALVGAGWPHFPVWSANAEVELVKGFCCSDEPRRSYRVDLAAHCHLPGKFYANANACPQIGAVSQPPGGLQRKALPSARLQLIGPRVMVLYAGEPFVDPGVSIVGLQEGVSGHKPKVITRFDRSFDAAKPRAGVFVQTYLQDPVNDDHTSVTRVLYVRHRRPTAALVGWYEKLTARNEMSEGNRRGMIVIRFSSRVNIDLDSFAISINGSAVEPLNIKYHNDTDLWDVELDYQKSKGAWREGTSIAVNINGDKCTDARPPFGRCDVNQRLEAITGQGVHVIGIQDTRWTAEHLEVTVQFSDEVKGVSGTDIGPEAFEASFVHASDRIVRDYQPACRIPGAGLEVMGVERVLGQHVVYSLRIRGAVLQSDAWKGAVIVALRPGKVVASNFAGLIVPCWASVVDGQANTPKSSIQSIGYEFALALVAQLVKTILLFSTLYVCIFGDDHLLAGAWGSACILILFLA</sequence>
<feature type="transmembrane region" description="Helical" evidence="1">
    <location>
        <begin position="33"/>
        <end position="51"/>
    </location>
</feature>